<name>A0A226D6J9_FOLCA</name>
<dbReference type="Proteomes" id="UP000198287">
    <property type="component" value="Unassembled WGS sequence"/>
</dbReference>
<keyword evidence="2" id="KW-1185">Reference proteome</keyword>
<gene>
    <name evidence="1" type="ORF">Fcan01_24140</name>
</gene>
<evidence type="ECO:0000313" key="2">
    <source>
        <dbReference type="Proteomes" id="UP000198287"/>
    </source>
</evidence>
<accession>A0A226D6J9</accession>
<evidence type="ECO:0000313" key="1">
    <source>
        <dbReference type="EMBL" id="OXA41175.1"/>
    </source>
</evidence>
<reference evidence="1 2" key="1">
    <citation type="submission" date="2015-12" db="EMBL/GenBank/DDBJ databases">
        <title>The genome of Folsomia candida.</title>
        <authorList>
            <person name="Faddeeva A."/>
            <person name="Derks M.F."/>
            <person name="Anvar Y."/>
            <person name="Smit S."/>
            <person name="Van Straalen N."/>
            <person name="Roelofs D."/>
        </authorList>
    </citation>
    <scope>NUCLEOTIDE SEQUENCE [LARGE SCALE GENOMIC DNA]</scope>
    <source>
        <strain evidence="1 2">VU population</strain>
        <tissue evidence="1">Whole body</tissue>
    </source>
</reference>
<organism evidence="1 2">
    <name type="scientific">Folsomia candida</name>
    <name type="common">Springtail</name>
    <dbReference type="NCBI Taxonomy" id="158441"/>
    <lineage>
        <taxon>Eukaryota</taxon>
        <taxon>Metazoa</taxon>
        <taxon>Ecdysozoa</taxon>
        <taxon>Arthropoda</taxon>
        <taxon>Hexapoda</taxon>
        <taxon>Collembola</taxon>
        <taxon>Entomobryomorpha</taxon>
        <taxon>Isotomoidea</taxon>
        <taxon>Isotomidae</taxon>
        <taxon>Proisotominae</taxon>
        <taxon>Folsomia</taxon>
    </lineage>
</organism>
<protein>
    <submittedName>
        <fullName evidence="1">Uncharacterized protein</fullName>
    </submittedName>
</protein>
<sequence length="619" mass="71262">MIPVLQGTPSTLRLFVHMEVCKYSIVKIMSNSSQGGDSFLTRISDAGSNLKYNTFQIEERLAVGAGDIDYFKITNRHKGNTPSKWGLCLSSMLLIPQSSNDLMHWVSTSSSKYSEDVIFFVIFEADIMDGSKFMSSISQPETIEKIGYSGFHAPLVFILIENKNPDIFNRFIYCHICHNPMTKLYKIDSTNFDYLDTHCYFNWFPRELKLNGFIKSNRPAVLDVSTVPKTSKLRNCPLYFDRVPKCSGFTVIWTLLQDELNLTLQHVDDYYDENLEEPSIKICLDCTPLNKEVSFSGSSAVNYDDKYLQLMYCEPSSKLQFSWLFIFEPFQTSVWIALLSSSILLGVVHFNVEYSFDTWLIFLGQQPCQKWSFLMSLSLFCTTILSSWYLGKVTTNIIAPPDPFVFHKSSQLFQAGYKLVIPDEKFIGIFEASEKTSVEKLGVKYSRELFIVEESIDQFSKFVDTSWFTIMAQIKGTIAVFTDLRRYIGKKKNNLVGYMTNSSCHMLQENFLQSKFVWIMRGVMSVRLAKELSFLHAAHLPIYWYERYMRKVFLHMTQNGKTDKQKPKREDINPSTALYLPVLDNILGLVRQAKAAFDVGAGELTKFQTNFRGEIIFLR</sequence>
<dbReference type="EMBL" id="LNIX01000030">
    <property type="protein sequence ID" value="OXA41175.1"/>
    <property type="molecule type" value="Genomic_DNA"/>
</dbReference>
<proteinExistence type="predicted"/>
<dbReference type="AlphaFoldDB" id="A0A226D6J9"/>
<comment type="caution">
    <text evidence="1">The sequence shown here is derived from an EMBL/GenBank/DDBJ whole genome shotgun (WGS) entry which is preliminary data.</text>
</comment>